<feature type="transmembrane region" description="Helical" evidence="10">
    <location>
        <begin position="471"/>
        <end position="491"/>
    </location>
</feature>
<evidence type="ECO:0000256" key="9">
    <source>
        <dbReference type="ARBA" id="ARBA00023136"/>
    </source>
</evidence>
<evidence type="ECO:0000256" key="1">
    <source>
        <dbReference type="ARBA" id="ARBA00004477"/>
    </source>
</evidence>
<keyword evidence="7 10" id="KW-0256">Endoplasmic reticulum</keyword>
<keyword evidence="8 10" id="KW-1133">Transmembrane helix</keyword>
<proteinExistence type="inferred from homology"/>
<feature type="transmembrane region" description="Helical" evidence="10">
    <location>
        <begin position="441"/>
        <end position="459"/>
    </location>
</feature>
<dbReference type="OrthoDB" id="4983at2759"/>
<evidence type="ECO:0000256" key="6">
    <source>
        <dbReference type="ARBA" id="ARBA00022692"/>
    </source>
</evidence>
<keyword evidence="5 10" id="KW-0808">Transferase</keyword>
<dbReference type="GO" id="GO:0005789">
    <property type="term" value="C:endoplasmic reticulum membrane"/>
    <property type="evidence" value="ECO:0007669"/>
    <property type="project" value="UniProtKB-SubCell"/>
</dbReference>
<comment type="pathway">
    <text evidence="2 10">Protein modification; protein glycosylation.</text>
</comment>
<dbReference type="EC" id="2.4.1.-" evidence="10"/>
<evidence type="ECO:0000256" key="2">
    <source>
        <dbReference type="ARBA" id="ARBA00004922"/>
    </source>
</evidence>
<comment type="caution">
    <text evidence="11">The sequence shown here is derived from an EMBL/GenBank/DDBJ whole genome shotgun (WGS) entry which is preliminary data.</text>
</comment>
<evidence type="ECO:0000256" key="7">
    <source>
        <dbReference type="ARBA" id="ARBA00022824"/>
    </source>
</evidence>
<evidence type="ECO:0000256" key="4">
    <source>
        <dbReference type="ARBA" id="ARBA00022676"/>
    </source>
</evidence>
<evidence type="ECO:0000256" key="10">
    <source>
        <dbReference type="RuleBase" id="RU363110"/>
    </source>
</evidence>
<organism evidence="11 12">
    <name type="scientific">Achlya hypogyna</name>
    <name type="common">Oomycete</name>
    <name type="synonym">Protoachlya hypogyna</name>
    <dbReference type="NCBI Taxonomy" id="1202772"/>
    <lineage>
        <taxon>Eukaryota</taxon>
        <taxon>Sar</taxon>
        <taxon>Stramenopiles</taxon>
        <taxon>Oomycota</taxon>
        <taxon>Saprolegniomycetes</taxon>
        <taxon>Saprolegniales</taxon>
        <taxon>Achlyaceae</taxon>
        <taxon>Achlya</taxon>
    </lineage>
</organism>
<dbReference type="UniPathway" id="UPA00378"/>
<keyword evidence="6 10" id="KW-0812">Transmembrane</keyword>
<comment type="similarity">
    <text evidence="3 10">Belongs to the ALG6/ALG8 glucosyltransferase family.</text>
</comment>
<feature type="transmembrane region" description="Helical" evidence="10">
    <location>
        <begin position="395"/>
        <end position="414"/>
    </location>
</feature>
<feature type="transmembrane region" description="Helical" evidence="10">
    <location>
        <begin position="232"/>
        <end position="253"/>
    </location>
</feature>
<feature type="transmembrane region" description="Helical" evidence="10">
    <location>
        <begin position="303"/>
        <end position="321"/>
    </location>
</feature>
<feature type="transmembrane region" description="Helical" evidence="10">
    <location>
        <begin position="12"/>
        <end position="29"/>
    </location>
</feature>
<dbReference type="Proteomes" id="UP000243579">
    <property type="component" value="Unassembled WGS sequence"/>
</dbReference>
<dbReference type="EMBL" id="JNBR01000497">
    <property type="protein sequence ID" value="OQR91865.1"/>
    <property type="molecule type" value="Genomic_DNA"/>
</dbReference>
<keyword evidence="4 10" id="KW-0328">Glycosyltransferase</keyword>
<keyword evidence="12" id="KW-1185">Reference proteome</keyword>
<dbReference type="InterPro" id="IPR004856">
    <property type="entry name" value="Glyco_trans_ALG6/ALG8"/>
</dbReference>
<sequence>MWSTLEDHGLKASGSALVLVMALLVRWVVSLHGYSGMATPPMFGDYEAQRHWMELTFHLPISRWYFYDLQYWGLDYPPLTAYVSYICGAVANAIEPALVSLDASRGYETETSKVFMRLTVVVCDLIVFIPALALLAKCIYEKKWMLRMELLMLTLMQPAFILIDHGHFQYNNVTLGLTTLAVVCILRDYDFCGAVCYCLALNFKQMSLYYAPAITFYLLAKCWYTPGFIARFLKLAVAVIGTFALLWAPFCIYHDGPCADGLLQVLHRIFPVGRGLFEDKVANVWCCLDLFFKLRQRVTSQQHLVYICATATLVGFLPSVIDLLRRPPTRTRFFLALFNCSMSFFLFSYQVHEKSILLPLLPMAFLMSEASLVSSWFAVLATFSMYFLLAKDGLLVPYLVGLVGYVCFGIYPYLQWPSRLHASAATAPGVRADGTPHGWQRMSLVGIVLLHIAAVAFPPPAKYPHLHQYTFALYSCGHFVLALAYTTYWQWTSPSKVKTE</sequence>
<evidence type="ECO:0000256" key="8">
    <source>
        <dbReference type="ARBA" id="ARBA00022989"/>
    </source>
</evidence>
<evidence type="ECO:0000313" key="12">
    <source>
        <dbReference type="Proteomes" id="UP000243579"/>
    </source>
</evidence>
<gene>
    <name evidence="11" type="ORF">ACHHYP_04289</name>
</gene>
<comment type="subcellular location">
    <subcellularLocation>
        <location evidence="1 10">Endoplasmic reticulum membrane</location>
        <topology evidence="1 10">Multi-pass membrane protein</topology>
    </subcellularLocation>
</comment>
<dbReference type="STRING" id="1202772.A0A1V9Z1G8"/>
<feature type="transmembrane region" description="Helical" evidence="10">
    <location>
        <begin position="208"/>
        <end position="226"/>
    </location>
</feature>
<evidence type="ECO:0000256" key="3">
    <source>
        <dbReference type="ARBA" id="ARBA00008715"/>
    </source>
</evidence>
<reference evidence="11 12" key="1">
    <citation type="journal article" date="2014" name="Genome Biol. Evol.">
        <title>The secreted proteins of Achlya hypogyna and Thraustotheca clavata identify the ancestral oomycete secretome and reveal gene acquisitions by horizontal gene transfer.</title>
        <authorList>
            <person name="Misner I."/>
            <person name="Blouin N."/>
            <person name="Leonard G."/>
            <person name="Richards T.A."/>
            <person name="Lane C.E."/>
        </authorList>
    </citation>
    <scope>NUCLEOTIDE SEQUENCE [LARGE SCALE GENOMIC DNA]</scope>
    <source>
        <strain evidence="11 12">ATCC 48635</strain>
    </source>
</reference>
<keyword evidence="9 10" id="KW-0472">Membrane</keyword>
<accession>A0A1V9Z1G8</accession>
<evidence type="ECO:0000256" key="5">
    <source>
        <dbReference type="ARBA" id="ARBA00022679"/>
    </source>
</evidence>
<name>A0A1V9Z1G8_ACHHY</name>
<feature type="transmembrane region" description="Helical" evidence="10">
    <location>
        <begin position="363"/>
        <end position="389"/>
    </location>
</feature>
<dbReference type="PANTHER" id="PTHR12413">
    <property type="entry name" value="DOLICHYL GLYCOSYLTRANSFERASE"/>
    <property type="match status" value="1"/>
</dbReference>
<dbReference type="PANTHER" id="PTHR12413:SF1">
    <property type="entry name" value="DOLICHYL PYROPHOSPHATE MAN9GLCNAC2 ALPHA-1,3-GLUCOSYLTRANSFERASE"/>
    <property type="match status" value="1"/>
</dbReference>
<protein>
    <recommendedName>
        <fullName evidence="10">Alpha-1,3-glucosyltransferase</fullName>
        <ecNumber evidence="10">2.4.1.-</ecNumber>
    </recommendedName>
</protein>
<dbReference type="AlphaFoldDB" id="A0A1V9Z1G8"/>
<dbReference type="GO" id="GO:0042281">
    <property type="term" value="F:dolichyl pyrophosphate Man9GlcNAc2 alpha-1,3-glucosyltransferase activity"/>
    <property type="evidence" value="ECO:0007669"/>
    <property type="project" value="TreeGrafter"/>
</dbReference>
<evidence type="ECO:0000313" key="11">
    <source>
        <dbReference type="EMBL" id="OQR91865.1"/>
    </source>
</evidence>
<dbReference type="Pfam" id="PF03155">
    <property type="entry name" value="Alg6_Alg8"/>
    <property type="match status" value="1"/>
</dbReference>
<feature type="transmembrane region" description="Helical" evidence="10">
    <location>
        <begin position="333"/>
        <end position="351"/>
    </location>
</feature>
<feature type="transmembrane region" description="Helical" evidence="10">
    <location>
        <begin position="114"/>
        <end position="136"/>
    </location>
</feature>